<keyword evidence="1" id="KW-0175">Coiled coil</keyword>
<accession>A0ABQ5IVM9</accession>
<protein>
    <submittedName>
        <fullName evidence="2">Uncharacterized protein</fullName>
    </submittedName>
</protein>
<name>A0ABQ5IVM9_9ASTR</name>
<dbReference type="EMBL" id="BQNB010021146">
    <property type="protein sequence ID" value="GJU03373.1"/>
    <property type="molecule type" value="Genomic_DNA"/>
</dbReference>
<organism evidence="2 3">
    <name type="scientific">Tanacetum coccineum</name>
    <dbReference type="NCBI Taxonomy" id="301880"/>
    <lineage>
        <taxon>Eukaryota</taxon>
        <taxon>Viridiplantae</taxon>
        <taxon>Streptophyta</taxon>
        <taxon>Embryophyta</taxon>
        <taxon>Tracheophyta</taxon>
        <taxon>Spermatophyta</taxon>
        <taxon>Magnoliopsida</taxon>
        <taxon>eudicotyledons</taxon>
        <taxon>Gunneridae</taxon>
        <taxon>Pentapetalae</taxon>
        <taxon>asterids</taxon>
        <taxon>campanulids</taxon>
        <taxon>Asterales</taxon>
        <taxon>Asteraceae</taxon>
        <taxon>Asteroideae</taxon>
        <taxon>Anthemideae</taxon>
        <taxon>Anthemidinae</taxon>
        <taxon>Tanacetum</taxon>
    </lineage>
</organism>
<sequence length="173" mass="20392">MAKQTEANKRMKDQVVELERQINQRLRNNQAIIENLERQFKNENDKSDVAFIKEDAINHIPTMPNPNPINSNSLTVSHFLKDFTMHIPYTNAKTFTDDLLMNHVGDKELKYVDGVKIIVLIKKKIKKNDNGVPKELNKEWKRNEKVVPHNKDVYHYLWHPTEISHLDRIIKES</sequence>
<proteinExistence type="predicted"/>
<evidence type="ECO:0000313" key="2">
    <source>
        <dbReference type="EMBL" id="GJU03373.1"/>
    </source>
</evidence>
<dbReference type="Proteomes" id="UP001151760">
    <property type="component" value="Unassembled WGS sequence"/>
</dbReference>
<evidence type="ECO:0000313" key="3">
    <source>
        <dbReference type="Proteomes" id="UP001151760"/>
    </source>
</evidence>
<evidence type="ECO:0000256" key="1">
    <source>
        <dbReference type="SAM" id="Coils"/>
    </source>
</evidence>
<reference evidence="2" key="2">
    <citation type="submission" date="2022-01" db="EMBL/GenBank/DDBJ databases">
        <authorList>
            <person name="Yamashiro T."/>
            <person name="Shiraishi A."/>
            <person name="Satake H."/>
            <person name="Nakayama K."/>
        </authorList>
    </citation>
    <scope>NUCLEOTIDE SEQUENCE</scope>
</reference>
<feature type="coiled-coil region" evidence="1">
    <location>
        <begin position="1"/>
        <end position="46"/>
    </location>
</feature>
<comment type="caution">
    <text evidence="2">The sequence shown here is derived from an EMBL/GenBank/DDBJ whole genome shotgun (WGS) entry which is preliminary data.</text>
</comment>
<keyword evidence="3" id="KW-1185">Reference proteome</keyword>
<reference evidence="2" key="1">
    <citation type="journal article" date="2022" name="Int. J. Mol. Sci.">
        <title>Draft Genome of Tanacetum Coccineum: Genomic Comparison of Closely Related Tanacetum-Family Plants.</title>
        <authorList>
            <person name="Yamashiro T."/>
            <person name="Shiraishi A."/>
            <person name="Nakayama K."/>
            <person name="Satake H."/>
        </authorList>
    </citation>
    <scope>NUCLEOTIDE SEQUENCE</scope>
</reference>
<gene>
    <name evidence="2" type="ORF">Tco_1113711</name>
</gene>